<accession>A0A0D0AQZ7</accession>
<keyword evidence="2" id="KW-0863">Zinc-finger</keyword>
<dbReference type="OrthoDB" id="10543894at2759"/>
<feature type="non-terminal residue" evidence="4">
    <location>
        <position position="1"/>
    </location>
</feature>
<organism evidence="4 5">
    <name type="scientific">Collybiopsis luxurians FD-317 M1</name>
    <dbReference type="NCBI Taxonomy" id="944289"/>
    <lineage>
        <taxon>Eukaryota</taxon>
        <taxon>Fungi</taxon>
        <taxon>Dikarya</taxon>
        <taxon>Basidiomycota</taxon>
        <taxon>Agaricomycotina</taxon>
        <taxon>Agaricomycetes</taxon>
        <taxon>Agaricomycetidae</taxon>
        <taxon>Agaricales</taxon>
        <taxon>Marasmiineae</taxon>
        <taxon>Omphalotaceae</taxon>
        <taxon>Collybiopsis</taxon>
        <taxon>Collybiopsis luxurians</taxon>
    </lineage>
</organism>
<dbReference type="Proteomes" id="UP000053593">
    <property type="component" value="Unassembled WGS sequence"/>
</dbReference>
<evidence type="ECO:0000256" key="1">
    <source>
        <dbReference type="ARBA" id="ARBA00022664"/>
    </source>
</evidence>
<dbReference type="Gene3D" id="4.10.60.10">
    <property type="entry name" value="Zinc finger, CCHC-type"/>
    <property type="match status" value="1"/>
</dbReference>
<sequence>GRKISLSKDRHGVQLREHADKLGTIDSLISELKTKIDVGLQGMQDVLKQYIAQPLHFDRPQTVSMSYGGNYGRSGANAYSQSKPFTSSANNLVCFFCNEKGHSQRDCQYLNDLLEKGILIKGESGMTMKDGSYVPQGGEGMSKKDKVMKVTTEKGWLKVKGKEQFLF</sequence>
<dbReference type="InterPro" id="IPR001878">
    <property type="entry name" value="Znf_CCHC"/>
</dbReference>
<dbReference type="SUPFAM" id="SSF57756">
    <property type="entry name" value="Retrovirus zinc finger-like domains"/>
    <property type="match status" value="1"/>
</dbReference>
<keyword evidence="1" id="KW-0507">mRNA processing</keyword>
<proteinExistence type="predicted"/>
<dbReference type="PROSITE" id="PS50158">
    <property type="entry name" value="ZF_CCHC"/>
    <property type="match status" value="1"/>
</dbReference>
<keyword evidence="5" id="KW-1185">Reference proteome</keyword>
<dbReference type="GO" id="GO:0008270">
    <property type="term" value="F:zinc ion binding"/>
    <property type="evidence" value="ECO:0007669"/>
    <property type="project" value="UniProtKB-KW"/>
</dbReference>
<evidence type="ECO:0000313" key="4">
    <source>
        <dbReference type="EMBL" id="KIK52780.1"/>
    </source>
</evidence>
<feature type="non-terminal residue" evidence="4">
    <location>
        <position position="167"/>
    </location>
</feature>
<keyword evidence="2" id="KW-0862">Zinc</keyword>
<dbReference type="InterPro" id="IPR036875">
    <property type="entry name" value="Znf_CCHC_sf"/>
</dbReference>
<gene>
    <name evidence="4" type="ORF">GYMLUDRAFT_146639</name>
</gene>
<dbReference type="HOGENOM" id="CLU_1598433_0_0_1"/>
<feature type="domain" description="CCHC-type" evidence="3">
    <location>
        <begin position="94"/>
        <end position="107"/>
    </location>
</feature>
<reference evidence="4 5" key="1">
    <citation type="submission" date="2014-04" db="EMBL/GenBank/DDBJ databases">
        <title>Evolutionary Origins and Diversification of the Mycorrhizal Mutualists.</title>
        <authorList>
            <consortium name="DOE Joint Genome Institute"/>
            <consortium name="Mycorrhizal Genomics Consortium"/>
            <person name="Kohler A."/>
            <person name="Kuo A."/>
            <person name="Nagy L.G."/>
            <person name="Floudas D."/>
            <person name="Copeland A."/>
            <person name="Barry K.W."/>
            <person name="Cichocki N."/>
            <person name="Veneault-Fourrey C."/>
            <person name="LaButti K."/>
            <person name="Lindquist E.A."/>
            <person name="Lipzen A."/>
            <person name="Lundell T."/>
            <person name="Morin E."/>
            <person name="Murat C."/>
            <person name="Riley R."/>
            <person name="Ohm R."/>
            <person name="Sun H."/>
            <person name="Tunlid A."/>
            <person name="Henrissat B."/>
            <person name="Grigoriev I.V."/>
            <person name="Hibbett D.S."/>
            <person name="Martin F."/>
        </authorList>
    </citation>
    <scope>NUCLEOTIDE SEQUENCE [LARGE SCALE GENOMIC DNA]</scope>
    <source>
        <strain evidence="4 5">FD-317 M1</strain>
    </source>
</reference>
<dbReference type="GO" id="GO:0003676">
    <property type="term" value="F:nucleic acid binding"/>
    <property type="evidence" value="ECO:0007669"/>
    <property type="project" value="InterPro"/>
</dbReference>
<dbReference type="Pfam" id="PF00098">
    <property type="entry name" value="zf-CCHC"/>
    <property type="match status" value="1"/>
</dbReference>
<keyword evidence="2" id="KW-0479">Metal-binding</keyword>
<dbReference type="GO" id="GO:0006397">
    <property type="term" value="P:mRNA processing"/>
    <property type="evidence" value="ECO:0007669"/>
    <property type="project" value="UniProtKB-KW"/>
</dbReference>
<protein>
    <recommendedName>
        <fullName evidence="3">CCHC-type domain-containing protein</fullName>
    </recommendedName>
</protein>
<evidence type="ECO:0000313" key="5">
    <source>
        <dbReference type="Proteomes" id="UP000053593"/>
    </source>
</evidence>
<dbReference type="EMBL" id="KN834837">
    <property type="protein sequence ID" value="KIK52780.1"/>
    <property type="molecule type" value="Genomic_DNA"/>
</dbReference>
<dbReference type="AlphaFoldDB" id="A0A0D0AQZ7"/>
<evidence type="ECO:0000259" key="3">
    <source>
        <dbReference type="PROSITE" id="PS50158"/>
    </source>
</evidence>
<name>A0A0D0AQZ7_9AGAR</name>
<evidence type="ECO:0000256" key="2">
    <source>
        <dbReference type="PROSITE-ProRule" id="PRU00047"/>
    </source>
</evidence>